<protein>
    <recommendedName>
        <fullName evidence="5">Peptidase S39 domain-containing protein</fullName>
    </recommendedName>
</protein>
<reference evidence="4" key="1">
    <citation type="submission" date="2021-06" db="EMBL/GenBank/DDBJ databases">
        <title>Viral sequences from lizard feces in the Qinghai-Tibetan Plateau, China.</title>
        <authorList>
            <person name="Lu J."/>
            <person name="Shen Q."/>
            <person name="Zhang W."/>
        </authorList>
    </citation>
    <scope>NUCLEOTIDE SEQUENCE</scope>
    <source>
        <strain evidence="4">1PE-RDRP-15</strain>
    </source>
</reference>
<dbReference type="EMBL" id="MZ375164">
    <property type="protein sequence ID" value="UCS96345.1"/>
    <property type="molecule type" value="Genomic_RNA"/>
</dbReference>
<dbReference type="SUPFAM" id="SSF50494">
    <property type="entry name" value="Trypsin-like serine proteases"/>
    <property type="match status" value="1"/>
</dbReference>
<keyword evidence="3" id="KW-0812">Transmembrane</keyword>
<evidence type="ECO:0000313" key="4">
    <source>
        <dbReference type="EMBL" id="UCS96345.1"/>
    </source>
</evidence>
<dbReference type="GO" id="GO:0016787">
    <property type="term" value="F:hydrolase activity"/>
    <property type="evidence" value="ECO:0007669"/>
    <property type="project" value="UniProtKB-KW"/>
</dbReference>
<organism evidence="4">
    <name type="scientific">Riboviria sp</name>
    <dbReference type="NCBI Taxonomy" id="2585031"/>
    <lineage>
        <taxon>Viruses</taxon>
        <taxon>Riboviria</taxon>
    </lineage>
</organism>
<evidence type="ECO:0000256" key="1">
    <source>
        <dbReference type="ARBA" id="ARBA00022801"/>
    </source>
</evidence>
<dbReference type="InterPro" id="IPR009003">
    <property type="entry name" value="Peptidase_S1_PA"/>
</dbReference>
<keyword evidence="3" id="KW-1133">Transmembrane helix</keyword>
<accession>A0A8K1JE87</accession>
<sequence length="474" mass="52775">MTFVCKKSKADKVALLAMACILVGLIVKVSMEHATSTLRWMMIQLKPSLIEGVLDQHLHWFIMALIGAAALMRYAMVDTRVVKPLKRSYTPEYMPESMRPGSSFQLNALNPAFQCEVHGSIDGNDYFPLGQAFWVAQGLVTAAHVIYDVEYIYLARGDCQIEVDKSAFEFLDGDIAIYKITQKETQALKMSQGKLSNLAVGGASGLMAQIVAFGQRSFGFLQPYDQFGYCCYSGSTLKGFSGAPYYLNKTIFGMHLGGSVDNLGYEAAYILSVLRPSKTVVKRQESSDDWLIEQAQRSNKFDYERNPYNPDEYRVKMNGRYHMVDSEVLGEMLECGSGRLSKREVVMGLESMTSSSSSSTLEPDLPLAPRGALDYEPGNLIRAPAVVAGARGVELAHPSVQLPDSRTLSPTVSKYRAPLVQYRMESLRSTPVQPKGVSPSTARNRRRRQRIQQLEKRVEQLSKPVQVTELGQRI</sequence>
<feature type="compositionally biased region" description="Polar residues" evidence="2">
    <location>
        <begin position="428"/>
        <end position="442"/>
    </location>
</feature>
<dbReference type="InterPro" id="IPR043504">
    <property type="entry name" value="Peptidase_S1_PA_chymotrypsin"/>
</dbReference>
<evidence type="ECO:0000256" key="3">
    <source>
        <dbReference type="SAM" id="Phobius"/>
    </source>
</evidence>
<feature type="transmembrane region" description="Helical" evidence="3">
    <location>
        <begin position="58"/>
        <end position="77"/>
    </location>
</feature>
<keyword evidence="1" id="KW-0378">Hydrolase</keyword>
<name>A0A8K1JE87_9VIRU</name>
<feature type="region of interest" description="Disordered" evidence="2">
    <location>
        <begin position="428"/>
        <end position="448"/>
    </location>
</feature>
<evidence type="ECO:0000256" key="2">
    <source>
        <dbReference type="SAM" id="MobiDB-lite"/>
    </source>
</evidence>
<keyword evidence="3" id="KW-0472">Membrane</keyword>
<evidence type="ECO:0008006" key="5">
    <source>
        <dbReference type="Google" id="ProtNLM"/>
    </source>
</evidence>
<proteinExistence type="predicted"/>
<dbReference type="Gene3D" id="2.40.10.10">
    <property type="entry name" value="Trypsin-like serine proteases"/>
    <property type="match status" value="1"/>
</dbReference>